<dbReference type="InterPro" id="IPR013976">
    <property type="entry name" value="HDOD"/>
</dbReference>
<dbReference type="AlphaFoldDB" id="A0A2K9LG80"/>
<dbReference type="Proteomes" id="UP000235116">
    <property type="component" value="Chromosome"/>
</dbReference>
<proteinExistence type="predicted"/>
<dbReference type="SUPFAM" id="SSF55781">
    <property type="entry name" value="GAF domain-like"/>
    <property type="match status" value="1"/>
</dbReference>
<feature type="compositionally biased region" description="Acidic residues" evidence="1">
    <location>
        <begin position="335"/>
        <end position="344"/>
    </location>
</feature>
<name>A0A2K9LG80_9GAMM</name>
<organism evidence="3 4">
    <name type="scientific">Ketobacter alkanivorans</name>
    <dbReference type="NCBI Taxonomy" id="1917421"/>
    <lineage>
        <taxon>Bacteria</taxon>
        <taxon>Pseudomonadati</taxon>
        <taxon>Pseudomonadota</taxon>
        <taxon>Gammaproteobacteria</taxon>
        <taxon>Pseudomonadales</taxon>
        <taxon>Ketobacteraceae</taxon>
        <taxon>Ketobacter</taxon>
    </lineage>
</organism>
<evidence type="ECO:0000256" key="1">
    <source>
        <dbReference type="SAM" id="MobiDB-lite"/>
    </source>
</evidence>
<dbReference type="KEGG" id="kak:Kalk_01420"/>
<evidence type="ECO:0000313" key="3">
    <source>
        <dbReference type="EMBL" id="AUM11171.1"/>
    </source>
</evidence>
<feature type="region of interest" description="Disordered" evidence="1">
    <location>
        <begin position="314"/>
        <end position="372"/>
    </location>
</feature>
<feature type="compositionally biased region" description="Polar residues" evidence="1">
    <location>
        <begin position="322"/>
        <end position="334"/>
    </location>
</feature>
<feature type="domain" description="HDOD" evidence="2">
    <location>
        <begin position="21"/>
        <end position="216"/>
    </location>
</feature>
<keyword evidence="4" id="KW-1185">Reference proteome</keyword>
<dbReference type="PROSITE" id="PS51833">
    <property type="entry name" value="HDOD"/>
    <property type="match status" value="1"/>
</dbReference>
<dbReference type="Gene3D" id="1.10.3210.10">
    <property type="entry name" value="Hypothetical protein af1432"/>
    <property type="match status" value="1"/>
</dbReference>
<dbReference type="InterPro" id="IPR029016">
    <property type="entry name" value="GAF-like_dom_sf"/>
</dbReference>
<dbReference type="SUPFAM" id="SSF109604">
    <property type="entry name" value="HD-domain/PDEase-like"/>
    <property type="match status" value="1"/>
</dbReference>
<evidence type="ECO:0000313" key="4">
    <source>
        <dbReference type="Proteomes" id="UP000235116"/>
    </source>
</evidence>
<dbReference type="PANTHER" id="PTHR33525">
    <property type="match status" value="1"/>
</dbReference>
<protein>
    <recommendedName>
        <fullName evidence="2">HDOD domain-containing protein</fullName>
    </recommendedName>
</protein>
<accession>A0A2K9LG80</accession>
<sequence>MLVERTSSVDEWVDFLGKEHMPALAETVQKLSRLTTDDDSRVSQLTEQVLKDPSITSRILQISNSVVYKGFGGNIKTITRAIVMLGFTTIRDISMSMQILDNILKQNPSDHLMTQIANSFHAAMQARGLLRTAKTTDQEEIFISTLLLHFAELSMLSRDDEVSRKLNMLLRDNNMSVNDAAVEVLGCSFDQISVALAKQWELGDILLEALSKPKMPSRPAQAVLLGDELSQVAMLGWNASPVKDVVKKIAKYRDIPFKDAMVEVKQMADMAQDLAVHYGASKVKHLIPNSETRSEDTEAKPSVVVPINVEPKPDAIVVSDTPPVSESAPESTASNEDDGIEDLIEMALSGGRSPEPQPVLDREDTETRAQTGVSNVQLQMDIMQKLNILIADKRIDVNSMLDLVLNGMCDAIGLDRVVMALVSKDRKAMVPKFFKGQVDLAFKEQLKIDLTEENAFASSIRQSQQLWMGSKLMAGRAYLHTAKLQEALGYHEYFVAPIIVSRRPIGVFYGDKAISKAPLNDQQYAGFSMLAQQVGLALTANQG</sequence>
<gene>
    <name evidence="3" type="ORF">Kalk_01420</name>
</gene>
<dbReference type="InterPro" id="IPR052340">
    <property type="entry name" value="RNase_Y/CdgJ"/>
</dbReference>
<dbReference type="Gene3D" id="3.30.450.40">
    <property type="match status" value="1"/>
</dbReference>
<dbReference type="EMBL" id="CP022684">
    <property type="protein sequence ID" value="AUM11171.1"/>
    <property type="molecule type" value="Genomic_DNA"/>
</dbReference>
<evidence type="ECO:0000259" key="2">
    <source>
        <dbReference type="PROSITE" id="PS51833"/>
    </source>
</evidence>
<dbReference type="Pfam" id="PF08668">
    <property type="entry name" value="HDOD"/>
    <property type="match status" value="1"/>
</dbReference>
<reference evidence="4" key="1">
    <citation type="submission" date="2017-08" db="EMBL/GenBank/DDBJ databases">
        <title>Direct submision.</title>
        <authorList>
            <person name="Kim S.-J."/>
            <person name="Rhee S.-K."/>
        </authorList>
    </citation>
    <scope>NUCLEOTIDE SEQUENCE [LARGE SCALE GENOMIC DNA]</scope>
    <source>
        <strain evidence="4">GI5</strain>
    </source>
</reference>
<dbReference type="PANTHER" id="PTHR33525:SF3">
    <property type="entry name" value="RIBONUCLEASE Y"/>
    <property type="match status" value="1"/>
</dbReference>